<name>A0AAE9FA08_CAEBR</name>
<dbReference type="PANTHER" id="PTHR10113">
    <property type="entry name" value="PEPTIDE CHAIN RELEASE FACTOR SUBUNIT 1"/>
    <property type="match status" value="1"/>
</dbReference>
<dbReference type="Pfam" id="PF03465">
    <property type="entry name" value="eRF1_3"/>
    <property type="match status" value="1"/>
</dbReference>
<dbReference type="SUPFAM" id="SSF55315">
    <property type="entry name" value="L30e-like"/>
    <property type="match status" value="1"/>
</dbReference>
<protein>
    <recommendedName>
        <fullName evidence="2">eRF1 domain-containing protein</fullName>
    </recommendedName>
</protein>
<dbReference type="AlphaFoldDB" id="A0AAE9FA08"/>
<accession>A0AAE9FA08</accession>
<evidence type="ECO:0000259" key="2">
    <source>
        <dbReference type="Pfam" id="PF03465"/>
    </source>
</evidence>
<dbReference type="InterPro" id="IPR004403">
    <property type="entry name" value="Peptide_chain-rel_eRF1/aRF1"/>
</dbReference>
<organism evidence="3 4">
    <name type="scientific">Caenorhabditis briggsae</name>
    <dbReference type="NCBI Taxonomy" id="6238"/>
    <lineage>
        <taxon>Eukaryota</taxon>
        <taxon>Metazoa</taxon>
        <taxon>Ecdysozoa</taxon>
        <taxon>Nematoda</taxon>
        <taxon>Chromadorea</taxon>
        <taxon>Rhabditida</taxon>
        <taxon>Rhabditina</taxon>
        <taxon>Rhabditomorpha</taxon>
        <taxon>Rhabditoidea</taxon>
        <taxon>Rhabditidae</taxon>
        <taxon>Peloderinae</taxon>
        <taxon>Caenorhabditis</taxon>
    </lineage>
</organism>
<sequence>MKNSDGEDILLNLRPDEEKDKTHFTDKESGQDMEIIETMPLLEWFANNYKTFGAALEIVTDKSQEGAQFVRGFGGIGGLLRYRVDLAHVDLEDELDNIDLDDY</sequence>
<dbReference type="Gene3D" id="3.30.1330.30">
    <property type="match status" value="1"/>
</dbReference>
<feature type="compositionally biased region" description="Basic and acidic residues" evidence="1">
    <location>
        <begin position="14"/>
        <end position="29"/>
    </location>
</feature>
<evidence type="ECO:0000313" key="3">
    <source>
        <dbReference type="EMBL" id="UMM36060.1"/>
    </source>
</evidence>
<evidence type="ECO:0000256" key="1">
    <source>
        <dbReference type="SAM" id="MobiDB-lite"/>
    </source>
</evidence>
<dbReference type="EMBL" id="CP092624">
    <property type="protein sequence ID" value="UMM36060.1"/>
    <property type="molecule type" value="Genomic_DNA"/>
</dbReference>
<evidence type="ECO:0000313" key="4">
    <source>
        <dbReference type="Proteomes" id="UP000829354"/>
    </source>
</evidence>
<dbReference type="GO" id="GO:0003747">
    <property type="term" value="F:translation release factor activity"/>
    <property type="evidence" value="ECO:0007669"/>
    <property type="project" value="InterPro"/>
</dbReference>
<reference evidence="3 4" key="1">
    <citation type="submission" date="2022-04" db="EMBL/GenBank/DDBJ databases">
        <title>Chromosome-level reference genomes for two strains of Caenorhabditis briggsae: an improved platform for comparative genomics.</title>
        <authorList>
            <person name="Stevens L."/>
            <person name="Andersen E."/>
        </authorList>
    </citation>
    <scope>NUCLEOTIDE SEQUENCE [LARGE SCALE GENOMIC DNA]</scope>
    <source>
        <strain evidence="3">VX34</strain>
        <tissue evidence="3">Whole-organism</tissue>
    </source>
</reference>
<gene>
    <name evidence="3" type="ORF">L5515_008388</name>
</gene>
<feature type="region of interest" description="Disordered" evidence="1">
    <location>
        <begin position="1"/>
        <end position="29"/>
    </location>
</feature>
<dbReference type="FunFam" id="3.30.1330.30:FF:000032">
    <property type="entry name" value="Eukaryotic peptide chain release factor subunit 1"/>
    <property type="match status" value="1"/>
</dbReference>
<dbReference type="InterPro" id="IPR005142">
    <property type="entry name" value="eRF1_3"/>
</dbReference>
<feature type="domain" description="eRF1" evidence="2">
    <location>
        <begin position="20"/>
        <end position="84"/>
    </location>
</feature>
<proteinExistence type="predicted"/>
<keyword evidence="4" id="KW-1185">Reference proteome</keyword>
<dbReference type="Proteomes" id="UP000829354">
    <property type="component" value="Chromosome V"/>
</dbReference>
<dbReference type="InterPro" id="IPR029064">
    <property type="entry name" value="Ribosomal_eL30-like_sf"/>
</dbReference>